<dbReference type="RefSeq" id="WP_034323567.1">
    <property type="nucleotide sequence ID" value="NZ_JFBM01000057.1"/>
</dbReference>
<keyword evidence="3" id="KW-1185">Reference proteome</keyword>
<evidence type="ECO:0000313" key="2">
    <source>
        <dbReference type="EMBL" id="KFU75737.1"/>
    </source>
</evidence>
<sequence>MGLGAVAAQDYDGVVRPGVWSVVVVRNVAVGEDALCQPFAQQPHVVEVMVEQDGDGSAAGPELGQLALSLAERRKLRDRMTRRPHHATGQARHEVVAHL</sequence>
<feature type="region of interest" description="Disordered" evidence="1">
    <location>
        <begin position="77"/>
        <end position="99"/>
    </location>
</feature>
<dbReference type="EMBL" id="JFBM01000057">
    <property type="protein sequence ID" value="KFU75737.1"/>
    <property type="molecule type" value="Genomic_DNA"/>
</dbReference>
<comment type="caution">
    <text evidence="2">The sequence shown here is derived from an EMBL/GenBank/DDBJ whole genome shotgun (WGS) entry which is preliminary data.</text>
</comment>
<evidence type="ECO:0000256" key="1">
    <source>
        <dbReference type="SAM" id="MobiDB-lite"/>
    </source>
</evidence>
<dbReference type="AlphaFoldDB" id="A0A2P2FG81"/>
<name>A0A2P2FG81_AMYLU</name>
<protein>
    <submittedName>
        <fullName evidence="2">Uncharacterized protein</fullName>
    </submittedName>
</protein>
<reference evidence="2 3" key="1">
    <citation type="journal article" date="2014" name="Genome Announc.">
        <title>Draft Genome Sequence of Amycolatopsis lurida NRRL 2430, Producer of the Glycopeptide Family Antibiotic Ristocetin.</title>
        <authorList>
            <person name="Kwun M.J."/>
            <person name="Hong H.J."/>
        </authorList>
    </citation>
    <scope>NUCLEOTIDE SEQUENCE [LARGE SCALE GENOMIC DNA]</scope>
    <source>
        <strain evidence="2 3">NRRL 2430</strain>
    </source>
</reference>
<proteinExistence type="predicted"/>
<accession>A0A2P2FG81</accession>
<organism evidence="2 3">
    <name type="scientific">Amycolatopsis lurida NRRL 2430</name>
    <dbReference type="NCBI Taxonomy" id="1460371"/>
    <lineage>
        <taxon>Bacteria</taxon>
        <taxon>Bacillati</taxon>
        <taxon>Actinomycetota</taxon>
        <taxon>Actinomycetes</taxon>
        <taxon>Pseudonocardiales</taxon>
        <taxon>Pseudonocardiaceae</taxon>
        <taxon>Amycolatopsis</taxon>
    </lineage>
</organism>
<gene>
    <name evidence="2" type="ORF">BB31_40025</name>
</gene>
<evidence type="ECO:0000313" key="3">
    <source>
        <dbReference type="Proteomes" id="UP000256220"/>
    </source>
</evidence>
<dbReference type="Proteomes" id="UP000256220">
    <property type="component" value="Unassembled WGS sequence"/>
</dbReference>